<feature type="compositionally biased region" description="Polar residues" evidence="1">
    <location>
        <begin position="383"/>
        <end position="393"/>
    </location>
</feature>
<keyword evidence="3" id="KW-1185">Reference proteome</keyword>
<feature type="region of interest" description="Disordered" evidence="1">
    <location>
        <begin position="678"/>
        <end position="804"/>
    </location>
</feature>
<evidence type="ECO:0000313" key="2">
    <source>
        <dbReference type="EMBL" id="TRX98420.1"/>
    </source>
</evidence>
<feature type="region of interest" description="Disordered" evidence="1">
    <location>
        <begin position="545"/>
        <end position="654"/>
    </location>
</feature>
<feature type="compositionally biased region" description="Polar residues" evidence="1">
    <location>
        <begin position="503"/>
        <end position="512"/>
    </location>
</feature>
<reference evidence="3" key="1">
    <citation type="submission" date="2019-06" db="EMBL/GenBank/DDBJ databases">
        <title>Draft genome sequence of the griseofulvin-producing fungus Xylaria cubensis strain G536.</title>
        <authorList>
            <person name="Mead M.E."/>
            <person name="Raja H.A."/>
            <person name="Steenwyk J.L."/>
            <person name="Knowles S.L."/>
            <person name="Oberlies N.H."/>
            <person name="Rokas A."/>
        </authorList>
    </citation>
    <scope>NUCLEOTIDE SEQUENCE [LARGE SCALE GENOMIC DNA]</scope>
    <source>
        <strain evidence="3">G536</strain>
    </source>
</reference>
<feature type="region of interest" description="Disordered" evidence="1">
    <location>
        <begin position="369"/>
        <end position="397"/>
    </location>
</feature>
<dbReference type="EMBL" id="VFLP01000002">
    <property type="protein sequence ID" value="TRX98420.1"/>
    <property type="molecule type" value="Genomic_DNA"/>
</dbReference>
<evidence type="ECO:0000256" key="1">
    <source>
        <dbReference type="SAM" id="MobiDB-lite"/>
    </source>
</evidence>
<dbReference type="AlphaFoldDB" id="A0A553IE05"/>
<feature type="region of interest" description="Disordered" evidence="1">
    <location>
        <begin position="1"/>
        <end position="29"/>
    </location>
</feature>
<dbReference type="Proteomes" id="UP000319160">
    <property type="component" value="Unassembled WGS sequence"/>
</dbReference>
<feature type="compositionally biased region" description="Polar residues" evidence="1">
    <location>
        <begin position="252"/>
        <end position="265"/>
    </location>
</feature>
<feature type="region of interest" description="Disordered" evidence="1">
    <location>
        <begin position="489"/>
        <end position="521"/>
    </location>
</feature>
<feature type="compositionally biased region" description="Basic and acidic residues" evidence="1">
    <location>
        <begin position="759"/>
        <end position="769"/>
    </location>
</feature>
<organism evidence="2 3">
    <name type="scientific">Xylaria flabelliformis</name>
    <dbReference type="NCBI Taxonomy" id="2512241"/>
    <lineage>
        <taxon>Eukaryota</taxon>
        <taxon>Fungi</taxon>
        <taxon>Dikarya</taxon>
        <taxon>Ascomycota</taxon>
        <taxon>Pezizomycotina</taxon>
        <taxon>Sordariomycetes</taxon>
        <taxon>Xylariomycetidae</taxon>
        <taxon>Xylariales</taxon>
        <taxon>Xylariaceae</taxon>
        <taxon>Xylaria</taxon>
    </lineage>
</organism>
<feature type="compositionally biased region" description="Polar residues" evidence="1">
    <location>
        <begin position="607"/>
        <end position="626"/>
    </location>
</feature>
<comment type="caution">
    <text evidence="2">The sequence shown here is derived from an EMBL/GenBank/DDBJ whole genome shotgun (WGS) entry which is preliminary data.</text>
</comment>
<proteinExistence type="predicted"/>
<evidence type="ECO:0000313" key="3">
    <source>
        <dbReference type="Proteomes" id="UP000319160"/>
    </source>
</evidence>
<protein>
    <submittedName>
        <fullName evidence="2">Uncharacterized protein</fullName>
    </submittedName>
</protein>
<name>A0A553IE05_9PEZI</name>
<dbReference type="OrthoDB" id="5153662at2759"/>
<feature type="region of interest" description="Disordered" evidence="1">
    <location>
        <begin position="239"/>
        <end position="267"/>
    </location>
</feature>
<sequence length="804" mass="90988">MDGISPTQPLTEANLGRLQDVQRGKLPSESLTSSDFLPIDKLEKAKRKVYQFLLELNYLGPEGERIREAEDVYITGASEVCYRGNTIPEPDLEDSNFWEAKLEHMIREHGPCMKLAREKHGVYHMMTVLRDYGREGRKILADYELYIAGKDDVRYRGNDDSKPDLQDPAYWVAQYEYLRSKHQPLWKARYPRPPPKVYKPPNTEQRAKIAELNKSLTKTDPLASLEAWSKRKREIKAWSNAQHADSSPLRVESSTFNDPPGQSTAGDVEDRISHRSLDMPHARWGDAYRGVYERMTDLWHVGGKGRELVRNDELRIVGRYDVRYRRSRGPKPDLKDPSYWEAKWAYFTDEYISLARDAQHSSQILAQLASSPGHLPNPCPSSGVRSPTPSSVESLGPSPELVQAEELRKAKKTLYDVISCQFYQEEGRKILEDDDVYIAGENDVRYKHTVGPEPDLQNPRYWLDKAKYFYNQFVASFPTDEEYAEQLRHERAGGTRGQLDPPSESTWYSTQPPLRRPAPATRDATPLLDLEDQLQAPTAMPLEYQSTPACDSMDKENCAPNPDRPITQATKIPRTPKRKRGSNSDDTDQSSHPSKRSKSGTGHAGSIRSTATGSSPAEALSTQTPTPEVIMRQLHASDPGPSRGVTRTSVPPILVEVEDRPLLIDELETRPVIAEGLANRPMAIEELGDRPTLVEEPEDEAMPAPPQRRKRQRKTYEKERTSRRLAGQLPEFGLLPEQGEEPQPYKAPTRRAATTNKMDCLRPRSERISKKPAPTKSTKSRATPKPTNGGAGPRTRSRTKSKRN</sequence>
<accession>A0A553IE05</accession>
<feature type="compositionally biased region" description="Polar residues" evidence="1">
    <location>
        <begin position="1"/>
        <end position="11"/>
    </location>
</feature>
<feature type="compositionally biased region" description="Basic residues" evidence="1">
    <location>
        <begin position="795"/>
        <end position="804"/>
    </location>
</feature>
<gene>
    <name evidence="2" type="ORF">FHL15_000494</name>
</gene>